<dbReference type="SUPFAM" id="SSF53756">
    <property type="entry name" value="UDP-Glycosyltransferase/glycogen phosphorylase"/>
    <property type="match status" value="1"/>
</dbReference>
<accession>A0ABX8WGA3</accession>
<keyword evidence="2" id="KW-1185">Reference proteome</keyword>
<protein>
    <submittedName>
        <fullName evidence="1">UDP-2,4-diacetamido-2,4, 6-trideoxy-beta-L-altropyranose hydrolase</fullName>
        <ecNumber evidence="1">3.6.1.57</ecNumber>
    </submittedName>
</protein>
<organism evidence="1 2">
    <name type="scientific">Devosia salina</name>
    <dbReference type="NCBI Taxonomy" id="2860336"/>
    <lineage>
        <taxon>Bacteria</taxon>
        <taxon>Pseudomonadati</taxon>
        <taxon>Pseudomonadota</taxon>
        <taxon>Alphaproteobacteria</taxon>
        <taxon>Hyphomicrobiales</taxon>
        <taxon>Devosiaceae</taxon>
        <taxon>Devosia</taxon>
    </lineage>
</organism>
<dbReference type="Gene3D" id="3.40.50.11190">
    <property type="match status" value="1"/>
</dbReference>
<dbReference type="GO" id="GO:0016787">
    <property type="term" value="F:hydrolase activity"/>
    <property type="evidence" value="ECO:0007669"/>
    <property type="project" value="UniProtKB-KW"/>
</dbReference>
<evidence type="ECO:0000313" key="1">
    <source>
        <dbReference type="EMBL" id="QYO77771.1"/>
    </source>
</evidence>
<reference evidence="1 2" key="1">
    <citation type="submission" date="2021-08" db="EMBL/GenBank/DDBJ databases">
        <title>Devosia salina sp. nov., isolated from the South China Sea sediment.</title>
        <authorList>
            <person name="Zhou Z."/>
        </authorList>
    </citation>
    <scope>NUCLEOTIDE SEQUENCE [LARGE SCALE GENOMIC DNA]</scope>
    <source>
        <strain evidence="1 2">SCS-3</strain>
    </source>
</reference>
<dbReference type="EC" id="3.6.1.57" evidence="1"/>
<dbReference type="Proteomes" id="UP000825799">
    <property type="component" value="Chromosome"/>
</dbReference>
<name>A0ABX8WGA3_9HYPH</name>
<dbReference type="NCBIfam" id="TIGR03590">
    <property type="entry name" value="PseG"/>
    <property type="match status" value="1"/>
</dbReference>
<dbReference type="PANTHER" id="PTHR21015:SF22">
    <property type="entry name" value="GLYCOSYLTRANSFERASE"/>
    <property type="match status" value="1"/>
</dbReference>
<sequence length="354" mass="37129">MARTAVFRCDASPALGGGHVMRCLTLAAGLQAAGWDVAFATNTGAAIVVPKLRSQNITVMDGFLLDDTDIGRFSGAFARPDLVVIDHYRSTPDYERSMAGIAGLCLVFDDFATPSGLAEGSRHCDILVNTNIVASTASYAGRVPRQALVLAGSDYALIRTEIRDSIPGDWSAERARKSPETIMLSFGFTDTGGITAHVAQLLLAGRPDLQIDAIMGPAAQGLDAIGGLAASHPNLRVFIDPPDMGAILAKADIAVGASGQSSYERCCFGLPSIAVVVVDNQLELAHAMAAQGAALMLDRRSDRFDSSLVAAFDHLLADADARVALSKSARRLCDGQGVERIVAAISDRLDSKSA</sequence>
<dbReference type="EMBL" id="CP080590">
    <property type="protein sequence ID" value="QYO77771.1"/>
    <property type="molecule type" value="Genomic_DNA"/>
</dbReference>
<keyword evidence="1" id="KW-0378">Hydrolase</keyword>
<evidence type="ECO:0000313" key="2">
    <source>
        <dbReference type="Proteomes" id="UP000825799"/>
    </source>
</evidence>
<gene>
    <name evidence="1" type="primary">pseG</name>
    <name evidence="1" type="ORF">K1X15_04170</name>
</gene>
<dbReference type="RefSeq" id="WP_220306225.1">
    <property type="nucleotide sequence ID" value="NZ_CP080590.1"/>
</dbReference>
<dbReference type="Gene3D" id="3.40.50.2000">
    <property type="entry name" value="Glycogen Phosphorylase B"/>
    <property type="match status" value="1"/>
</dbReference>
<dbReference type="PANTHER" id="PTHR21015">
    <property type="entry name" value="UDP-N-ACETYLGLUCOSAMINE--N-ACETYLMURAMYL-(PENTAPEPTIDE) PYROPHOSPHORYL-UNDECAPRENOL N-ACETYLGLUCOSAMINE TRANSFERASE 1"/>
    <property type="match status" value="1"/>
</dbReference>
<dbReference type="InterPro" id="IPR020023">
    <property type="entry name" value="PseG"/>
</dbReference>
<proteinExistence type="predicted"/>